<dbReference type="Proteomes" id="UP000008783">
    <property type="component" value="Unassembled WGS sequence"/>
</dbReference>
<accession>H6QP99</accession>
<protein>
    <submittedName>
        <fullName evidence="1">Uncharacterized protein</fullName>
    </submittedName>
</protein>
<dbReference type="EMBL" id="DS178264">
    <property type="protein sequence ID" value="EHS63604.1"/>
    <property type="molecule type" value="Genomic_DNA"/>
</dbReference>
<organism evidence="1 2">
    <name type="scientific">Puccinia graminis f. sp. tritici (strain CRL 75-36-700-3 / race SCCL)</name>
    <name type="common">Black stem rust fungus</name>
    <dbReference type="NCBI Taxonomy" id="418459"/>
    <lineage>
        <taxon>Eukaryota</taxon>
        <taxon>Fungi</taxon>
        <taxon>Dikarya</taxon>
        <taxon>Basidiomycota</taxon>
        <taxon>Pucciniomycotina</taxon>
        <taxon>Pucciniomycetes</taxon>
        <taxon>Pucciniales</taxon>
        <taxon>Pucciniaceae</taxon>
        <taxon>Puccinia</taxon>
    </lineage>
</organism>
<keyword evidence="2" id="KW-1185">Reference proteome</keyword>
<evidence type="ECO:0000313" key="1">
    <source>
        <dbReference type="EMBL" id="EHS63604.1"/>
    </source>
</evidence>
<dbReference type="HOGENOM" id="CLU_2590909_0_0_1"/>
<dbReference type="GeneID" id="13543165"/>
<dbReference type="AlphaFoldDB" id="H6QP99"/>
<reference evidence="2" key="1">
    <citation type="journal article" date="2011" name="Proc. Natl. Acad. Sci. U.S.A.">
        <title>Obligate biotrophy features unraveled by the genomic analysis of rust fungi.</title>
        <authorList>
            <person name="Duplessis S."/>
            <person name="Cuomo C.A."/>
            <person name="Lin Y.-C."/>
            <person name="Aerts A."/>
            <person name="Tisserant E."/>
            <person name="Veneault-Fourrey C."/>
            <person name="Joly D.L."/>
            <person name="Hacquard S."/>
            <person name="Amselem J."/>
            <person name="Cantarel B.L."/>
            <person name="Chiu R."/>
            <person name="Coutinho P.M."/>
            <person name="Feau N."/>
            <person name="Field M."/>
            <person name="Frey P."/>
            <person name="Gelhaye E."/>
            <person name="Goldberg J."/>
            <person name="Grabherr M.G."/>
            <person name="Kodira C.D."/>
            <person name="Kohler A."/>
            <person name="Kuees U."/>
            <person name="Lindquist E.A."/>
            <person name="Lucas S.M."/>
            <person name="Mago R."/>
            <person name="Mauceli E."/>
            <person name="Morin E."/>
            <person name="Murat C."/>
            <person name="Pangilinan J.L."/>
            <person name="Park R."/>
            <person name="Pearson M."/>
            <person name="Quesneville H."/>
            <person name="Rouhier N."/>
            <person name="Sakthikumar S."/>
            <person name="Salamov A.A."/>
            <person name="Schmutz J."/>
            <person name="Selles B."/>
            <person name="Shapiro H."/>
            <person name="Tanguay P."/>
            <person name="Tuskan G.A."/>
            <person name="Henrissat B."/>
            <person name="Van de Peer Y."/>
            <person name="Rouze P."/>
            <person name="Ellis J.G."/>
            <person name="Dodds P.N."/>
            <person name="Schein J.E."/>
            <person name="Zhong S."/>
            <person name="Hamelin R.C."/>
            <person name="Grigoriev I.V."/>
            <person name="Szabo L.J."/>
            <person name="Martin F."/>
        </authorList>
    </citation>
    <scope>NUCLEOTIDE SEQUENCE [LARGE SCALE GENOMIC DNA]</scope>
    <source>
        <strain evidence="2">CRL 75-36-700-3 / race SCCL</strain>
    </source>
</reference>
<proteinExistence type="predicted"/>
<dbReference type="VEuPathDB" id="FungiDB:PGTG_20698"/>
<gene>
    <name evidence="1" type="ORF">PGTG_20698</name>
</gene>
<name>H6QP99_PUCGT</name>
<sequence>MSISSPLWNEVETVQERFNQLLGMANPSTASTLGGEVIGGVPLLGGFYPTPTPLSIIPVSVDPTSSRTNLGARHITAGLS</sequence>
<dbReference type="OrthoDB" id="2506055at2759"/>
<evidence type="ECO:0000313" key="2">
    <source>
        <dbReference type="Proteomes" id="UP000008783"/>
    </source>
</evidence>
<dbReference type="KEGG" id="pgr:PGTG_20698"/>
<dbReference type="InParanoid" id="H6QP99"/>
<dbReference type="RefSeq" id="XP_003890665.1">
    <property type="nucleotide sequence ID" value="XM_003890616.1"/>
</dbReference>